<accession>A0AA45ZHH8</accession>
<reference evidence="2" key="1">
    <citation type="submission" date="2016-03" db="EMBL/GenBank/DDBJ databases">
        <authorList>
            <person name="Loux Valentin"/>
        </authorList>
    </citation>
    <scope>NUCLEOTIDE SEQUENCE [LARGE SCALE GENOMIC DNA]</scope>
    <source>
        <strain evidence="2">C1</strain>
    </source>
</reference>
<evidence type="ECO:0000313" key="2">
    <source>
        <dbReference type="Proteomes" id="UP000078419"/>
    </source>
</evidence>
<name>A0AA45ZHH8_ANAPH</name>
<dbReference type="EMBL" id="FLLR01000021">
    <property type="protein sequence ID" value="SBO14309.1"/>
    <property type="molecule type" value="Genomic_DNA"/>
</dbReference>
<evidence type="ECO:0000313" key="1">
    <source>
        <dbReference type="EMBL" id="SBO14309.1"/>
    </source>
</evidence>
<proteinExistence type="predicted"/>
<dbReference type="RefSeq" id="WP_196765673.1">
    <property type="nucleotide sequence ID" value="NZ_FLLZ01000027.1"/>
</dbReference>
<dbReference type="Proteomes" id="UP000078419">
    <property type="component" value="Unassembled WGS sequence"/>
</dbReference>
<sequence length="47" mass="5410">MNIYSGDTATGERIAFLENDVKLYRYHTIMNPNEVTSKTYASIRNNP</sequence>
<organism evidence="1 2">
    <name type="scientific">Anaplasma phagocytophilum</name>
    <name type="common">Ehrlichia phagocytophila</name>
    <dbReference type="NCBI Taxonomy" id="948"/>
    <lineage>
        <taxon>Bacteria</taxon>
        <taxon>Pseudomonadati</taxon>
        <taxon>Pseudomonadota</taxon>
        <taxon>Alphaproteobacteria</taxon>
        <taxon>Rickettsiales</taxon>
        <taxon>Anaplasmataceae</taxon>
        <taxon>Anaplasma</taxon>
        <taxon>phagocytophilum group</taxon>
    </lineage>
</organism>
<gene>
    <name evidence="1" type="ORF">ANAPC1_00656</name>
</gene>
<protein>
    <submittedName>
        <fullName evidence="1">Uncharacterized protein</fullName>
    </submittedName>
</protein>
<dbReference type="AlphaFoldDB" id="A0AA45ZHH8"/>
<comment type="caution">
    <text evidence="1">The sequence shown here is derived from an EMBL/GenBank/DDBJ whole genome shotgun (WGS) entry which is preliminary data.</text>
</comment>